<evidence type="ECO:0000256" key="1">
    <source>
        <dbReference type="SAM" id="MobiDB-lite"/>
    </source>
</evidence>
<evidence type="ECO:0000313" key="3">
    <source>
        <dbReference type="Proteomes" id="UP001597058"/>
    </source>
</evidence>
<accession>A0ABW3XV70</accession>
<reference evidence="3" key="1">
    <citation type="journal article" date="2019" name="Int. J. Syst. Evol. Microbiol.">
        <title>The Global Catalogue of Microorganisms (GCM) 10K type strain sequencing project: providing services to taxonomists for standard genome sequencing and annotation.</title>
        <authorList>
            <consortium name="The Broad Institute Genomics Platform"/>
            <consortium name="The Broad Institute Genome Sequencing Center for Infectious Disease"/>
            <person name="Wu L."/>
            <person name="Ma J."/>
        </authorList>
    </citation>
    <scope>NUCLEOTIDE SEQUENCE [LARGE SCALE GENOMIC DNA]</scope>
    <source>
        <strain evidence="3">CGMCC 4.7020</strain>
    </source>
</reference>
<feature type="region of interest" description="Disordered" evidence="1">
    <location>
        <begin position="15"/>
        <end position="40"/>
    </location>
</feature>
<dbReference type="EMBL" id="JBHTMM010000189">
    <property type="protein sequence ID" value="MFD1313382.1"/>
    <property type="molecule type" value="Genomic_DNA"/>
</dbReference>
<gene>
    <name evidence="2" type="ORF">ACFQ5X_47680</name>
</gene>
<sequence length="40" mass="4100">MPAVDRAAPAALDLWASDGRQHPDPLYNGGPAAGRTKAPS</sequence>
<comment type="caution">
    <text evidence="2">The sequence shown here is derived from an EMBL/GenBank/DDBJ whole genome shotgun (WGS) entry which is preliminary data.</text>
</comment>
<keyword evidence="3" id="KW-1185">Reference proteome</keyword>
<dbReference type="RefSeq" id="WP_381240951.1">
    <property type="nucleotide sequence ID" value="NZ_JBHSKH010000082.1"/>
</dbReference>
<dbReference type="Proteomes" id="UP001597058">
    <property type="component" value="Unassembled WGS sequence"/>
</dbReference>
<proteinExistence type="predicted"/>
<evidence type="ECO:0000313" key="2">
    <source>
        <dbReference type="EMBL" id="MFD1313382.1"/>
    </source>
</evidence>
<protein>
    <submittedName>
        <fullName evidence="2">Uncharacterized protein</fullName>
    </submittedName>
</protein>
<name>A0ABW3XV70_9ACTN</name>
<organism evidence="2 3">
    <name type="scientific">Streptomyces kaempferi</name>
    <dbReference type="NCBI Taxonomy" id="333725"/>
    <lineage>
        <taxon>Bacteria</taxon>
        <taxon>Bacillati</taxon>
        <taxon>Actinomycetota</taxon>
        <taxon>Actinomycetes</taxon>
        <taxon>Kitasatosporales</taxon>
        <taxon>Streptomycetaceae</taxon>
        <taxon>Streptomyces</taxon>
    </lineage>
</organism>